<keyword evidence="1" id="KW-0812">Transmembrane</keyword>
<keyword evidence="3" id="KW-1185">Reference proteome</keyword>
<sequence>MIWCYNNGKYLPAAFLVGTAACLFYFKIQLMKEIRKSYREKDPE</sequence>
<reference evidence="2" key="1">
    <citation type="submission" date="2022-12" db="EMBL/GenBank/DDBJ databases">
        <title>Genome sequence of SJ11.</title>
        <authorList>
            <person name="Woo H."/>
        </authorList>
    </citation>
    <scope>NUCLEOTIDE SEQUENCE</scope>
    <source>
        <strain evidence="2">SJ11</strain>
    </source>
</reference>
<gene>
    <name evidence="2" type="ORF">O0931_11035</name>
</gene>
<keyword evidence="1" id="KW-1133">Transmembrane helix</keyword>
<protein>
    <submittedName>
        <fullName evidence="2">DUF6358 family protein</fullName>
    </submittedName>
</protein>
<keyword evidence="1" id="KW-0472">Membrane</keyword>
<organism evidence="2 3">
    <name type="scientific">Pedobacter rhodius</name>
    <dbReference type="NCBI Taxonomy" id="3004098"/>
    <lineage>
        <taxon>Bacteria</taxon>
        <taxon>Pseudomonadati</taxon>
        <taxon>Bacteroidota</taxon>
        <taxon>Sphingobacteriia</taxon>
        <taxon>Sphingobacteriales</taxon>
        <taxon>Sphingobacteriaceae</taxon>
        <taxon>Pedobacter</taxon>
    </lineage>
</organism>
<comment type="caution">
    <text evidence="2">The sequence shown here is derived from an EMBL/GenBank/DDBJ whole genome shotgun (WGS) entry which is preliminary data.</text>
</comment>
<dbReference type="Proteomes" id="UP001144341">
    <property type="component" value="Unassembled WGS sequence"/>
</dbReference>
<feature type="transmembrane region" description="Helical" evidence="1">
    <location>
        <begin position="12"/>
        <end position="30"/>
    </location>
</feature>
<dbReference type="EMBL" id="JAPWGL010000003">
    <property type="protein sequence ID" value="MCZ4223834.1"/>
    <property type="molecule type" value="Genomic_DNA"/>
</dbReference>
<dbReference type="Pfam" id="PF19885">
    <property type="entry name" value="DUF6358"/>
    <property type="match status" value="1"/>
</dbReference>
<evidence type="ECO:0000313" key="3">
    <source>
        <dbReference type="Proteomes" id="UP001144341"/>
    </source>
</evidence>
<name>A0ABT4KY44_9SPHI</name>
<dbReference type="InterPro" id="IPR045938">
    <property type="entry name" value="DUF6358"/>
</dbReference>
<evidence type="ECO:0000313" key="2">
    <source>
        <dbReference type="EMBL" id="MCZ4223834.1"/>
    </source>
</evidence>
<accession>A0ABT4KY44</accession>
<proteinExistence type="predicted"/>
<evidence type="ECO:0000256" key="1">
    <source>
        <dbReference type="SAM" id="Phobius"/>
    </source>
</evidence>